<dbReference type="SUPFAM" id="SSF117987">
    <property type="entry name" value="CRISPR-associated protein"/>
    <property type="match status" value="1"/>
</dbReference>
<evidence type="ECO:0000313" key="1">
    <source>
        <dbReference type="EMBL" id="TCT22991.1"/>
    </source>
</evidence>
<dbReference type="Pfam" id="PF08798">
    <property type="entry name" value="CRISPR_assoc"/>
    <property type="match status" value="1"/>
</dbReference>
<name>A0A4R3N438_9GAMM</name>
<accession>A0A4R3N438</accession>
<dbReference type="Gene3D" id="3.30.70.1210">
    <property type="entry name" value="Crispr-associated protein, domain 2"/>
    <property type="match status" value="1"/>
</dbReference>
<protein>
    <submittedName>
        <fullName evidence="1">CRISPR-associated protein Cse3 family</fullName>
    </submittedName>
</protein>
<dbReference type="Proteomes" id="UP000295717">
    <property type="component" value="Unassembled WGS sequence"/>
</dbReference>
<evidence type="ECO:0000313" key="2">
    <source>
        <dbReference type="Proteomes" id="UP000295717"/>
    </source>
</evidence>
<comment type="caution">
    <text evidence="1">The sequence shown here is derived from an EMBL/GenBank/DDBJ whole genome shotgun (WGS) entry which is preliminary data.</text>
</comment>
<reference evidence="1 2" key="1">
    <citation type="submission" date="2019-03" db="EMBL/GenBank/DDBJ databases">
        <title>Genomic Encyclopedia of Type Strains, Phase IV (KMG-IV): sequencing the most valuable type-strain genomes for metagenomic binning, comparative biology and taxonomic classification.</title>
        <authorList>
            <person name="Goeker M."/>
        </authorList>
    </citation>
    <scope>NUCLEOTIDE SEQUENCE [LARGE SCALE GENOMIC DNA]</scope>
    <source>
        <strain evidence="1 2">DSM 13587</strain>
    </source>
</reference>
<proteinExistence type="predicted"/>
<dbReference type="InterPro" id="IPR010179">
    <property type="entry name" value="CRISPR-assoc_prot_Cse3"/>
</dbReference>
<organism evidence="1 2">
    <name type="scientific">Thiobaca trueperi</name>
    <dbReference type="NCBI Taxonomy" id="127458"/>
    <lineage>
        <taxon>Bacteria</taxon>
        <taxon>Pseudomonadati</taxon>
        <taxon>Pseudomonadota</taxon>
        <taxon>Gammaproteobacteria</taxon>
        <taxon>Chromatiales</taxon>
        <taxon>Chromatiaceae</taxon>
        <taxon>Thiobaca</taxon>
    </lineage>
</organism>
<keyword evidence="2" id="KW-1185">Reference proteome</keyword>
<sequence>MDYFLLHEWLDEQTRPIVTRSLENGIGPAKAFGCGLLLVRRLADD</sequence>
<dbReference type="EMBL" id="SMAO01000002">
    <property type="protein sequence ID" value="TCT22991.1"/>
    <property type="molecule type" value="Genomic_DNA"/>
</dbReference>
<dbReference type="AlphaFoldDB" id="A0A4R3N438"/>
<gene>
    <name evidence="1" type="ORF">EDC35_102326</name>
</gene>